<sequence>MALHRHNEDGPRHNRKRRGRVIVSSFSIDGETNEKVETLQTHFHPSIVSSL</sequence>
<accession>A0A0D0DFQ5</accession>
<feature type="compositionally biased region" description="Basic and acidic residues" evidence="1">
    <location>
        <begin position="1"/>
        <end position="12"/>
    </location>
</feature>
<evidence type="ECO:0000256" key="1">
    <source>
        <dbReference type="SAM" id="MobiDB-lite"/>
    </source>
</evidence>
<dbReference type="HOGENOM" id="CLU_3107059_0_0_1"/>
<protein>
    <submittedName>
        <fullName evidence="2">Uncharacterized protein</fullName>
    </submittedName>
</protein>
<feature type="region of interest" description="Disordered" evidence="1">
    <location>
        <begin position="1"/>
        <end position="20"/>
    </location>
</feature>
<name>A0A0D0DFQ5_9AGAM</name>
<keyword evidence="3" id="KW-1185">Reference proteome</keyword>
<reference evidence="2 3" key="1">
    <citation type="submission" date="2014-04" db="EMBL/GenBank/DDBJ databases">
        <authorList>
            <consortium name="DOE Joint Genome Institute"/>
            <person name="Kuo A."/>
            <person name="Kohler A."/>
            <person name="Jargeat P."/>
            <person name="Nagy L.G."/>
            <person name="Floudas D."/>
            <person name="Copeland A."/>
            <person name="Barry K.W."/>
            <person name="Cichocki N."/>
            <person name="Veneault-Fourrey C."/>
            <person name="LaButti K."/>
            <person name="Lindquist E.A."/>
            <person name="Lipzen A."/>
            <person name="Lundell T."/>
            <person name="Morin E."/>
            <person name="Murat C."/>
            <person name="Sun H."/>
            <person name="Tunlid A."/>
            <person name="Henrissat B."/>
            <person name="Grigoriev I.V."/>
            <person name="Hibbett D.S."/>
            <person name="Martin F."/>
            <person name="Nordberg H.P."/>
            <person name="Cantor M.N."/>
            <person name="Hua S.X."/>
        </authorList>
    </citation>
    <scope>NUCLEOTIDE SEQUENCE [LARGE SCALE GENOMIC DNA]</scope>
    <source>
        <strain evidence="2 3">Ve08.2h10</strain>
    </source>
</reference>
<dbReference type="EMBL" id="KN827384">
    <property type="protein sequence ID" value="KIK76625.1"/>
    <property type="molecule type" value="Genomic_DNA"/>
</dbReference>
<organism evidence="2 3">
    <name type="scientific">Paxillus rubicundulus Ve08.2h10</name>
    <dbReference type="NCBI Taxonomy" id="930991"/>
    <lineage>
        <taxon>Eukaryota</taxon>
        <taxon>Fungi</taxon>
        <taxon>Dikarya</taxon>
        <taxon>Basidiomycota</taxon>
        <taxon>Agaricomycotina</taxon>
        <taxon>Agaricomycetes</taxon>
        <taxon>Agaricomycetidae</taxon>
        <taxon>Boletales</taxon>
        <taxon>Paxilineae</taxon>
        <taxon>Paxillaceae</taxon>
        <taxon>Paxillus</taxon>
    </lineage>
</organism>
<dbReference type="AlphaFoldDB" id="A0A0D0DFQ5"/>
<proteinExistence type="predicted"/>
<gene>
    <name evidence="2" type="ORF">PAXRUDRAFT_18067</name>
</gene>
<reference evidence="3" key="2">
    <citation type="submission" date="2015-01" db="EMBL/GenBank/DDBJ databases">
        <title>Evolutionary Origins and Diversification of the Mycorrhizal Mutualists.</title>
        <authorList>
            <consortium name="DOE Joint Genome Institute"/>
            <consortium name="Mycorrhizal Genomics Consortium"/>
            <person name="Kohler A."/>
            <person name="Kuo A."/>
            <person name="Nagy L.G."/>
            <person name="Floudas D."/>
            <person name="Copeland A."/>
            <person name="Barry K.W."/>
            <person name="Cichocki N."/>
            <person name="Veneault-Fourrey C."/>
            <person name="LaButti K."/>
            <person name="Lindquist E.A."/>
            <person name="Lipzen A."/>
            <person name="Lundell T."/>
            <person name="Morin E."/>
            <person name="Murat C."/>
            <person name="Riley R."/>
            <person name="Ohm R."/>
            <person name="Sun H."/>
            <person name="Tunlid A."/>
            <person name="Henrissat B."/>
            <person name="Grigoriev I.V."/>
            <person name="Hibbett D.S."/>
            <person name="Martin F."/>
        </authorList>
    </citation>
    <scope>NUCLEOTIDE SEQUENCE [LARGE SCALE GENOMIC DNA]</scope>
    <source>
        <strain evidence="3">Ve08.2h10</strain>
    </source>
</reference>
<evidence type="ECO:0000313" key="2">
    <source>
        <dbReference type="EMBL" id="KIK76625.1"/>
    </source>
</evidence>
<dbReference type="InParanoid" id="A0A0D0DFQ5"/>
<evidence type="ECO:0000313" key="3">
    <source>
        <dbReference type="Proteomes" id="UP000054538"/>
    </source>
</evidence>
<dbReference type="Proteomes" id="UP000054538">
    <property type="component" value="Unassembled WGS sequence"/>
</dbReference>